<dbReference type="Proteomes" id="UP000290204">
    <property type="component" value="Unassembled WGS sequence"/>
</dbReference>
<organism evidence="2 3">
    <name type="scientific">Lacibacter luteus</name>
    <dbReference type="NCBI Taxonomy" id="2508719"/>
    <lineage>
        <taxon>Bacteria</taxon>
        <taxon>Pseudomonadati</taxon>
        <taxon>Bacteroidota</taxon>
        <taxon>Chitinophagia</taxon>
        <taxon>Chitinophagales</taxon>
        <taxon>Chitinophagaceae</taxon>
        <taxon>Lacibacter</taxon>
    </lineage>
</organism>
<feature type="signal peptide" evidence="1">
    <location>
        <begin position="1"/>
        <end position="34"/>
    </location>
</feature>
<keyword evidence="1" id="KW-0732">Signal</keyword>
<proteinExistence type="predicted"/>
<name>A0A4Q1CE85_9BACT</name>
<evidence type="ECO:0000313" key="2">
    <source>
        <dbReference type="EMBL" id="RXK58113.1"/>
    </source>
</evidence>
<protein>
    <submittedName>
        <fullName evidence="2">Uncharacterized protein</fullName>
    </submittedName>
</protein>
<dbReference type="EMBL" id="SDHW01000007">
    <property type="protein sequence ID" value="RXK58113.1"/>
    <property type="molecule type" value="Genomic_DNA"/>
</dbReference>
<feature type="chain" id="PRO_5020597211" evidence="1">
    <location>
        <begin position="35"/>
        <end position="175"/>
    </location>
</feature>
<dbReference type="OrthoDB" id="5464673at2"/>
<dbReference type="AlphaFoldDB" id="A0A4Q1CE85"/>
<sequence>MPQSFKTQATIFFRLSFCLLFTFFLLTAYTQTPAKNKQQQKAEQALLKYLHKLCTDFTKNEMPIELGTITKPFRIEQESLVLVRRFETDSAVLFQKYIMPVSEITDVFFDYYIGFEGTSYQSVSTAIAKGNEQQYNKSNSLLLLHVAPVGDIEEGYTIQTKLLSLVKALQEAYKK</sequence>
<comment type="caution">
    <text evidence="2">The sequence shown here is derived from an EMBL/GenBank/DDBJ whole genome shotgun (WGS) entry which is preliminary data.</text>
</comment>
<evidence type="ECO:0000256" key="1">
    <source>
        <dbReference type="SAM" id="SignalP"/>
    </source>
</evidence>
<dbReference type="RefSeq" id="WP_129132542.1">
    <property type="nucleotide sequence ID" value="NZ_SDHW01000007.1"/>
</dbReference>
<reference evidence="2 3" key="1">
    <citation type="submission" date="2019-01" db="EMBL/GenBank/DDBJ databases">
        <title>Lacibacter sp. strain TTM-7.</title>
        <authorList>
            <person name="Chen W.-M."/>
        </authorList>
    </citation>
    <scope>NUCLEOTIDE SEQUENCE [LARGE SCALE GENOMIC DNA]</scope>
    <source>
        <strain evidence="2 3">TTM-7</strain>
    </source>
</reference>
<gene>
    <name evidence="2" type="ORF">ESA94_19065</name>
</gene>
<evidence type="ECO:0000313" key="3">
    <source>
        <dbReference type="Proteomes" id="UP000290204"/>
    </source>
</evidence>
<keyword evidence="3" id="KW-1185">Reference proteome</keyword>
<accession>A0A4Q1CE85</accession>